<dbReference type="SUPFAM" id="SSF57662">
    <property type="entry name" value="Ferredoxin thioredoxin reductase (FTR), catalytic beta chain"/>
    <property type="match status" value="1"/>
</dbReference>
<sequence length="163" mass="18693">MVSDEDVERLYQRLKDDAESAGYHLNSDRQFVMGVVRGLLTNEERFGYMACPCRLPSGKREEDLDIICPCDYRDQDLAEFGACYCALYVSERVARGEEGLRPVPERRGSRSSRPASETAEPHIEGLSKPVWRCRVCGYLCARDEPPEICPICKASRERFERFM</sequence>
<keyword evidence="5" id="KW-0004">4Fe-4S</keyword>
<evidence type="ECO:0000256" key="9">
    <source>
        <dbReference type="ARBA" id="ARBA00023014"/>
    </source>
</evidence>
<feature type="compositionally biased region" description="Basic and acidic residues" evidence="14">
    <location>
        <begin position="99"/>
        <end position="108"/>
    </location>
</feature>
<accession>A0B7M1</accession>
<keyword evidence="10" id="KW-1015">Disulfide bond</keyword>
<evidence type="ECO:0000256" key="4">
    <source>
        <dbReference type="ARBA" id="ARBA00012358"/>
    </source>
</evidence>
<keyword evidence="6" id="KW-0479">Metal-binding</keyword>
<dbReference type="Pfam" id="PF02943">
    <property type="entry name" value="FeThRed_B"/>
    <property type="match status" value="1"/>
</dbReference>
<name>A0B7M1_METTP</name>
<dbReference type="InterPro" id="IPR048574">
    <property type="entry name" value="RUBY_RBDX"/>
</dbReference>
<evidence type="ECO:0000256" key="7">
    <source>
        <dbReference type="ARBA" id="ARBA00023002"/>
    </source>
</evidence>
<comment type="cofactor">
    <cofactor evidence="1">
        <name>[4Fe-4S] cluster</name>
        <dbReference type="ChEBI" id="CHEBI:49883"/>
    </cofactor>
</comment>
<protein>
    <recommendedName>
        <fullName evidence="4">ferredoxin:thioredoxin reductase</fullName>
        <ecNumber evidence="4">1.8.7.2</ecNumber>
    </recommendedName>
    <alternativeName>
        <fullName evidence="12">Ferredoxin-thioredoxin reductase subunit B</fullName>
    </alternativeName>
</protein>
<dbReference type="InterPro" id="IPR004209">
    <property type="entry name" value="FTR_bsu"/>
</dbReference>
<comment type="similarity">
    <text evidence="3">Belongs to the ferredoxin thioredoxin reductase beta subunit family.</text>
</comment>
<dbReference type="GO" id="GO:0005506">
    <property type="term" value="F:iron ion binding"/>
    <property type="evidence" value="ECO:0007669"/>
    <property type="project" value="InterPro"/>
</dbReference>
<dbReference type="Gene3D" id="3.90.460.10">
    <property type="entry name" value="Ferredoxin thioredoxin reductase catalytic beta subunit"/>
    <property type="match status" value="1"/>
</dbReference>
<evidence type="ECO:0000256" key="3">
    <source>
        <dbReference type="ARBA" id="ARBA00007941"/>
    </source>
</evidence>
<evidence type="ECO:0000313" key="17">
    <source>
        <dbReference type="Proteomes" id="UP000000674"/>
    </source>
</evidence>
<dbReference type="GeneID" id="4462371"/>
<evidence type="ECO:0000256" key="5">
    <source>
        <dbReference type="ARBA" id="ARBA00022485"/>
    </source>
</evidence>
<dbReference type="CDD" id="cd00729">
    <property type="entry name" value="rubredoxin_SM"/>
    <property type="match status" value="1"/>
</dbReference>
<keyword evidence="9" id="KW-0411">Iron-sulfur</keyword>
<dbReference type="GO" id="GO:0051539">
    <property type="term" value="F:4 iron, 4 sulfur cluster binding"/>
    <property type="evidence" value="ECO:0007669"/>
    <property type="project" value="UniProtKB-KW"/>
</dbReference>
<keyword evidence="17" id="KW-1185">Reference proteome</keyword>
<evidence type="ECO:0000256" key="8">
    <source>
        <dbReference type="ARBA" id="ARBA00023004"/>
    </source>
</evidence>
<dbReference type="PANTHER" id="PTHR35113">
    <property type="entry name" value="FERREDOXIN-THIOREDOXIN REDUCTASE CATALYTIC CHAIN, CHLOROPLASTIC"/>
    <property type="match status" value="1"/>
</dbReference>
<feature type="region of interest" description="Disordered" evidence="14">
    <location>
        <begin position="99"/>
        <end position="123"/>
    </location>
</feature>
<reference evidence="16 17" key="1">
    <citation type="submission" date="2006-10" db="EMBL/GenBank/DDBJ databases">
        <title>Complete sequence of Methanosaeta thermophila PT.</title>
        <authorList>
            <consortium name="US DOE Joint Genome Institute"/>
            <person name="Copeland A."/>
            <person name="Lucas S."/>
            <person name="Lapidus A."/>
            <person name="Barry K."/>
            <person name="Detter J.C."/>
            <person name="Glavina del Rio T."/>
            <person name="Hammon N."/>
            <person name="Israni S."/>
            <person name="Pitluck S."/>
            <person name="Chain P."/>
            <person name="Malfatti S."/>
            <person name="Shin M."/>
            <person name="Vergez L."/>
            <person name="Schmutz J."/>
            <person name="Larimer F."/>
            <person name="Land M."/>
            <person name="Hauser L."/>
            <person name="Kyrpides N."/>
            <person name="Kim E."/>
            <person name="Smith K.S."/>
            <person name="Ingram-Smith C."/>
            <person name="Richardson P."/>
        </authorList>
    </citation>
    <scope>NUCLEOTIDE SEQUENCE [LARGE SCALE GENOMIC DNA]</scope>
    <source>
        <strain evidence="17">DSM 6194 / JCM 14653 / NBRC 101360 / PT</strain>
    </source>
</reference>
<dbReference type="InterPro" id="IPR036644">
    <property type="entry name" value="FTR_bsu_sf"/>
</dbReference>
<evidence type="ECO:0000256" key="1">
    <source>
        <dbReference type="ARBA" id="ARBA00001966"/>
    </source>
</evidence>
<evidence type="ECO:0000256" key="12">
    <source>
        <dbReference type="ARBA" id="ARBA00030295"/>
    </source>
</evidence>
<dbReference type="EMBL" id="CP000477">
    <property type="protein sequence ID" value="ABK14695.1"/>
    <property type="molecule type" value="Genomic_DNA"/>
</dbReference>
<comment type="function">
    <text evidence="2">Catalytic subunit of the ferredoxin-thioredoxin reductase (FTR), which catalyzes the two-electron reduction of thioredoxins by the electrons provided by reduced ferredoxin.</text>
</comment>
<keyword evidence="8" id="KW-0408">Iron</keyword>
<comment type="catalytic activity">
    <reaction evidence="13">
        <text>[thioredoxin]-disulfide + 2 reduced [2Fe-2S]-[ferredoxin] + 2 H(+) = [thioredoxin]-dithiol + 2 oxidized [2Fe-2S]-[ferredoxin]</text>
        <dbReference type="Rhea" id="RHEA:42336"/>
        <dbReference type="Rhea" id="RHEA-COMP:10000"/>
        <dbReference type="Rhea" id="RHEA-COMP:10001"/>
        <dbReference type="Rhea" id="RHEA-COMP:10698"/>
        <dbReference type="Rhea" id="RHEA-COMP:10700"/>
        <dbReference type="ChEBI" id="CHEBI:15378"/>
        <dbReference type="ChEBI" id="CHEBI:29950"/>
        <dbReference type="ChEBI" id="CHEBI:33737"/>
        <dbReference type="ChEBI" id="CHEBI:33738"/>
        <dbReference type="ChEBI" id="CHEBI:50058"/>
        <dbReference type="EC" id="1.8.7.2"/>
    </reaction>
</comment>
<gene>
    <name evidence="16" type="ordered locus">Mthe_0907</name>
</gene>
<dbReference type="RefSeq" id="WP_011696090.1">
    <property type="nucleotide sequence ID" value="NC_008553.1"/>
</dbReference>
<evidence type="ECO:0000256" key="11">
    <source>
        <dbReference type="ARBA" id="ARBA00026011"/>
    </source>
</evidence>
<evidence type="ECO:0000256" key="13">
    <source>
        <dbReference type="ARBA" id="ARBA00048150"/>
    </source>
</evidence>
<dbReference type="SUPFAM" id="SSF57802">
    <property type="entry name" value="Rubredoxin-like"/>
    <property type="match status" value="1"/>
</dbReference>
<dbReference type="HOGENOM" id="CLU_1536690_0_0_2"/>
<dbReference type="EC" id="1.8.7.2" evidence="4"/>
<comment type="subunit">
    <text evidence="11">Heterodimer of subunit A (variable subunit) and subunit B (catalytic subunit). Heterodimeric FTR forms a complex with ferredoxin and thioredoxin.</text>
</comment>
<dbReference type="Proteomes" id="UP000000674">
    <property type="component" value="Chromosome"/>
</dbReference>
<evidence type="ECO:0000256" key="10">
    <source>
        <dbReference type="ARBA" id="ARBA00023157"/>
    </source>
</evidence>
<evidence type="ECO:0000256" key="14">
    <source>
        <dbReference type="SAM" id="MobiDB-lite"/>
    </source>
</evidence>
<keyword evidence="7" id="KW-0560">Oxidoreductase</keyword>
<evidence type="ECO:0000256" key="6">
    <source>
        <dbReference type="ARBA" id="ARBA00022723"/>
    </source>
</evidence>
<evidence type="ECO:0000256" key="2">
    <source>
        <dbReference type="ARBA" id="ARBA00003945"/>
    </source>
</evidence>
<dbReference type="PANTHER" id="PTHR35113:SF1">
    <property type="entry name" value="FERREDOXIN-THIOREDOXIN REDUCTASE CATALYTIC CHAIN, CHLOROPLASTIC"/>
    <property type="match status" value="1"/>
</dbReference>
<dbReference type="AlphaFoldDB" id="A0B7M1"/>
<feature type="domain" description="Rubredoxin-like" evidence="15">
    <location>
        <begin position="128"/>
        <end position="162"/>
    </location>
</feature>
<evidence type="ECO:0000259" key="15">
    <source>
        <dbReference type="PROSITE" id="PS50903"/>
    </source>
</evidence>
<dbReference type="Gene3D" id="2.20.28.10">
    <property type="match status" value="1"/>
</dbReference>
<proteinExistence type="inferred from homology"/>
<dbReference type="InterPro" id="IPR024934">
    <property type="entry name" value="Rubredoxin-like_dom"/>
</dbReference>
<dbReference type="STRING" id="349307.Mthe_0907"/>
<dbReference type="KEGG" id="mtp:Mthe_0907"/>
<organism evidence="16 17">
    <name type="scientific">Methanothrix thermoacetophila (strain DSM 6194 / JCM 14653 / NBRC 101360 / PT)</name>
    <name type="common">Methanosaeta thermophila</name>
    <dbReference type="NCBI Taxonomy" id="349307"/>
    <lineage>
        <taxon>Archaea</taxon>
        <taxon>Methanobacteriati</taxon>
        <taxon>Methanobacteriota</taxon>
        <taxon>Stenosarchaea group</taxon>
        <taxon>Methanomicrobia</taxon>
        <taxon>Methanotrichales</taxon>
        <taxon>Methanotrichaceae</taxon>
        <taxon>Methanothrix</taxon>
    </lineage>
</organism>
<dbReference type="PROSITE" id="PS50903">
    <property type="entry name" value="RUBREDOXIN_LIKE"/>
    <property type="match status" value="1"/>
</dbReference>
<dbReference type="GO" id="GO:0016730">
    <property type="term" value="F:oxidoreductase activity, acting on iron-sulfur proteins as donors"/>
    <property type="evidence" value="ECO:0007669"/>
    <property type="project" value="InterPro"/>
</dbReference>
<dbReference type="Pfam" id="PF21349">
    <property type="entry name" value="RUBY_RBDX"/>
    <property type="match status" value="1"/>
</dbReference>
<evidence type="ECO:0000313" key="16">
    <source>
        <dbReference type="EMBL" id="ABK14695.1"/>
    </source>
</evidence>